<protein>
    <recommendedName>
        <fullName evidence="1">GP-PDE domain-containing protein</fullName>
    </recommendedName>
</protein>
<name>A0A2S1LJ42_9FLAO</name>
<dbReference type="AlphaFoldDB" id="A0A2S1LJ42"/>
<accession>A0A2S1LJ42</accession>
<evidence type="ECO:0000313" key="2">
    <source>
        <dbReference type="EMBL" id="AWG23773.1"/>
    </source>
</evidence>
<dbReference type="Pfam" id="PF03009">
    <property type="entry name" value="GDPD"/>
    <property type="match status" value="1"/>
</dbReference>
<dbReference type="Gene3D" id="3.20.20.190">
    <property type="entry name" value="Phosphatidylinositol (PI) phosphodiesterase"/>
    <property type="match status" value="1"/>
</dbReference>
<dbReference type="CDD" id="cd08566">
    <property type="entry name" value="GDPD_AtGDE_like"/>
    <property type="match status" value="1"/>
</dbReference>
<proteinExistence type="predicted"/>
<sequence length="310" mass="34425">MLYKLRIFGIAIAMALVGCGGAKQPSRYLLKFKTTAELQAFLRYDKGHSIPLVSAHRGGPTVGYPENCTPTFSNATRFHPAVIETDIALSKDSVLVMMHDNTLDRTTTGTGKIENYVFEELRKLRLKDTEGKVTEYKIETLDEVLQWSKDKVILNLDIKKGVPFRMIVDAVRKNKAESYVVIITYNANQAAEIAALAPDLMISVSARGKEDVERMEQLGVKAEKMIAFVGVSEPKPEVYEYLHSRGISCILGTMGNLDKRAKTNGDDLYAKLVENGADVLSTDRNQEAGAALLKLMKERGLTSRHIIEVK</sequence>
<dbReference type="GO" id="GO:0070291">
    <property type="term" value="P:N-acylethanolamine metabolic process"/>
    <property type="evidence" value="ECO:0007669"/>
    <property type="project" value="TreeGrafter"/>
</dbReference>
<dbReference type="PANTHER" id="PTHR46320">
    <property type="entry name" value="GLYCEROPHOSPHODIESTER PHOSPHODIESTERASE 1"/>
    <property type="match status" value="1"/>
</dbReference>
<dbReference type="PANTHER" id="PTHR46320:SF1">
    <property type="entry name" value="GLYCEROPHOSPHODIESTER PHOSPHODIESTERASE 1"/>
    <property type="match status" value="1"/>
</dbReference>
<evidence type="ECO:0000313" key="3">
    <source>
        <dbReference type="Proteomes" id="UP000244677"/>
    </source>
</evidence>
<dbReference type="GO" id="GO:0008889">
    <property type="term" value="F:glycerophosphodiester phosphodiesterase activity"/>
    <property type="evidence" value="ECO:0007669"/>
    <property type="project" value="TreeGrafter"/>
</dbReference>
<dbReference type="Proteomes" id="UP000244677">
    <property type="component" value="Chromosome"/>
</dbReference>
<organism evidence="2 3">
    <name type="scientific">Flavobacterium kingsejongi</name>
    <dbReference type="NCBI Taxonomy" id="1678728"/>
    <lineage>
        <taxon>Bacteria</taxon>
        <taxon>Pseudomonadati</taxon>
        <taxon>Bacteroidota</taxon>
        <taxon>Flavobacteriia</taxon>
        <taxon>Flavobacteriales</taxon>
        <taxon>Flavobacteriaceae</taxon>
        <taxon>Flavobacterium</taxon>
    </lineage>
</organism>
<dbReference type="InterPro" id="IPR030395">
    <property type="entry name" value="GP_PDE_dom"/>
</dbReference>
<dbReference type="GO" id="GO:0006580">
    <property type="term" value="P:ethanolamine metabolic process"/>
    <property type="evidence" value="ECO:0007669"/>
    <property type="project" value="TreeGrafter"/>
</dbReference>
<dbReference type="PROSITE" id="PS51257">
    <property type="entry name" value="PROKAR_LIPOPROTEIN"/>
    <property type="match status" value="1"/>
</dbReference>
<evidence type="ECO:0000259" key="1">
    <source>
        <dbReference type="PROSITE" id="PS51704"/>
    </source>
</evidence>
<feature type="domain" description="GP-PDE" evidence="1">
    <location>
        <begin position="51"/>
        <end position="292"/>
    </location>
</feature>
<dbReference type="KEGG" id="fki:FK004_00290"/>
<reference evidence="2 3" key="1">
    <citation type="submission" date="2017-04" db="EMBL/GenBank/DDBJ databases">
        <title>Complete genome sequence of Flavobacterium kingsejong AJ004.</title>
        <authorList>
            <person name="Lee P.C."/>
        </authorList>
    </citation>
    <scope>NUCLEOTIDE SEQUENCE [LARGE SCALE GENOMIC DNA]</scope>
    <source>
        <strain evidence="2 3">AJ004</strain>
    </source>
</reference>
<dbReference type="InterPro" id="IPR017946">
    <property type="entry name" value="PLC-like_Pdiesterase_TIM-brl"/>
</dbReference>
<dbReference type="RefSeq" id="WP_108735448.1">
    <property type="nucleotide sequence ID" value="NZ_CP020919.1"/>
</dbReference>
<gene>
    <name evidence="2" type="ORF">FK004_00290</name>
</gene>
<dbReference type="SUPFAM" id="SSF51695">
    <property type="entry name" value="PLC-like phosphodiesterases"/>
    <property type="match status" value="1"/>
</dbReference>
<dbReference type="EMBL" id="CP020919">
    <property type="protein sequence ID" value="AWG23773.1"/>
    <property type="molecule type" value="Genomic_DNA"/>
</dbReference>
<dbReference type="GO" id="GO:0005886">
    <property type="term" value="C:plasma membrane"/>
    <property type="evidence" value="ECO:0007669"/>
    <property type="project" value="TreeGrafter"/>
</dbReference>
<dbReference type="OrthoDB" id="384721at2"/>
<dbReference type="PROSITE" id="PS51704">
    <property type="entry name" value="GP_PDE"/>
    <property type="match status" value="1"/>
</dbReference>
<dbReference type="GO" id="GO:0006644">
    <property type="term" value="P:phospholipid metabolic process"/>
    <property type="evidence" value="ECO:0007669"/>
    <property type="project" value="TreeGrafter"/>
</dbReference>
<keyword evidence="3" id="KW-1185">Reference proteome</keyword>